<dbReference type="Proteomes" id="UP000279227">
    <property type="component" value="Chromosome"/>
</dbReference>
<dbReference type="OrthoDB" id="662228at2"/>
<evidence type="ECO:0000313" key="1">
    <source>
        <dbReference type="EMBL" id="VEE10540.1"/>
    </source>
</evidence>
<reference evidence="1 2" key="1">
    <citation type="submission" date="2018-12" db="EMBL/GenBank/DDBJ databases">
        <authorList>
            <consortium name="Pathogen Informatics"/>
        </authorList>
    </citation>
    <scope>NUCLEOTIDE SEQUENCE [LARGE SCALE GENOMIC DNA]</scope>
    <source>
        <strain evidence="1 2">NCTC11432</strain>
    </source>
</reference>
<dbReference type="KEGG" id="cgle:NCTC11432_04161"/>
<gene>
    <name evidence="1" type="ORF">NCTC11432_04161</name>
</gene>
<evidence type="ECO:0000313" key="2">
    <source>
        <dbReference type="Proteomes" id="UP000279227"/>
    </source>
</evidence>
<dbReference type="AlphaFoldDB" id="A0A3S4M3D6"/>
<sequence>MKLINTIEISPLRYSKEEFELPEISDYPDPEEWFTKWEEAVSQLNFNFETIEKGSYLVDIETIDDENLKMIVENKMEDMESDESEEDISIMAFDGGIVLKIEDKILIQPNCCSDISNIEDWENIFKTPTSEWRMLWIGHPWVFYKRENGKVFFSEYTESNVEDVENIKIVAEVEESELKTELEKVITQQVNLKSRILSGLKTMNCKYPEKISKQLAGIK</sequence>
<accession>A0A3S4M3D6</accession>
<dbReference type="EMBL" id="LR134289">
    <property type="protein sequence ID" value="VEE10540.1"/>
    <property type="molecule type" value="Genomic_DNA"/>
</dbReference>
<dbReference type="GeneID" id="93023931"/>
<dbReference type="RefSeq" id="WP_002983430.1">
    <property type="nucleotide sequence ID" value="NZ_CP068486.1"/>
</dbReference>
<organism evidence="1 2">
    <name type="scientific">Chryseobacterium gleum</name>
    <name type="common">Flavobacterium gleum</name>
    <dbReference type="NCBI Taxonomy" id="250"/>
    <lineage>
        <taxon>Bacteria</taxon>
        <taxon>Pseudomonadati</taxon>
        <taxon>Bacteroidota</taxon>
        <taxon>Flavobacteriia</taxon>
        <taxon>Flavobacteriales</taxon>
        <taxon>Weeksellaceae</taxon>
        <taxon>Chryseobacterium group</taxon>
        <taxon>Chryseobacterium</taxon>
    </lineage>
</organism>
<proteinExistence type="predicted"/>
<protein>
    <submittedName>
        <fullName evidence="1">Uncharacterized protein</fullName>
    </submittedName>
</protein>
<name>A0A3S4M3D6_CHRGE</name>